<evidence type="ECO:0000313" key="11">
    <source>
        <dbReference type="Proteomes" id="UP000004662"/>
    </source>
</evidence>
<evidence type="ECO:0000256" key="3">
    <source>
        <dbReference type="ARBA" id="ARBA00022618"/>
    </source>
</evidence>
<sequence length="315" mass="34397">MNVRVGTLSGLGGGVSVKRKRNGYGGGGSGPRISVKSRVVKSKSNRNRNARGGSSLSLPSVSLGGMGRLFTRAVSMAFLGVLVLAVSVALLAGYRWLTTVNYFALQTATITGCSRLSEEHIREIAGLAPGTNVLSLSMDRMRADLAREPWVDSVVVKRVLPGSIVVEVKEKSPSYLVQYQGTLYYADEVGRIIDKVEPGQFVSLPQIEVEAGMEKHLALLADLRRAVAEHQVPFDFGQIAWLRLSWGRGLEIRLMDPGILLCLGSREWHRNLSRMNMVWTDLRRRGELDKVGLITAEGDKVWVEKRGTSGEAPPG</sequence>
<keyword evidence="6 8" id="KW-0472">Membrane</keyword>
<protein>
    <submittedName>
        <fullName evidence="10">Polypeptide-transport-associated domain protein FtsQ-type</fullName>
    </submittedName>
</protein>
<dbReference type="STRING" id="694327.DFW101_1523"/>
<feature type="transmembrane region" description="Helical" evidence="8">
    <location>
        <begin position="76"/>
        <end position="97"/>
    </location>
</feature>
<evidence type="ECO:0000256" key="5">
    <source>
        <dbReference type="ARBA" id="ARBA00022989"/>
    </source>
</evidence>
<keyword evidence="11" id="KW-1185">Reference proteome</keyword>
<dbReference type="PANTHER" id="PTHR35851">
    <property type="entry name" value="CELL DIVISION PROTEIN FTSQ"/>
    <property type="match status" value="1"/>
</dbReference>
<gene>
    <name evidence="10" type="ORF">DFW101_1523</name>
</gene>
<dbReference type="AlphaFoldDB" id="G7Q4S1"/>
<dbReference type="OrthoDB" id="5470105at2"/>
<accession>G7Q4S1</accession>
<dbReference type="PROSITE" id="PS51779">
    <property type="entry name" value="POTRA"/>
    <property type="match status" value="1"/>
</dbReference>
<evidence type="ECO:0000256" key="6">
    <source>
        <dbReference type="ARBA" id="ARBA00023136"/>
    </source>
</evidence>
<organism evidence="10 11">
    <name type="scientific">Solidesulfovibrio carbinoliphilus subsp. oakridgensis</name>
    <dbReference type="NCBI Taxonomy" id="694327"/>
    <lineage>
        <taxon>Bacteria</taxon>
        <taxon>Pseudomonadati</taxon>
        <taxon>Thermodesulfobacteriota</taxon>
        <taxon>Desulfovibrionia</taxon>
        <taxon>Desulfovibrionales</taxon>
        <taxon>Desulfovibrionaceae</taxon>
        <taxon>Solidesulfovibrio</taxon>
    </lineage>
</organism>
<evidence type="ECO:0000313" key="10">
    <source>
        <dbReference type="EMBL" id="EHJ47531.1"/>
    </source>
</evidence>
<dbReference type="PANTHER" id="PTHR35851:SF1">
    <property type="entry name" value="CELL DIVISION PROTEIN FTSQ"/>
    <property type="match status" value="1"/>
</dbReference>
<dbReference type="RefSeq" id="WP_009180927.1">
    <property type="nucleotide sequence ID" value="NZ_CM001368.1"/>
</dbReference>
<evidence type="ECO:0000256" key="8">
    <source>
        <dbReference type="SAM" id="Phobius"/>
    </source>
</evidence>
<evidence type="ECO:0000256" key="4">
    <source>
        <dbReference type="ARBA" id="ARBA00022692"/>
    </source>
</evidence>
<keyword evidence="4 8" id="KW-0812">Transmembrane</keyword>
<name>G7Q4S1_9BACT</name>
<feature type="domain" description="POTRA" evidence="9">
    <location>
        <begin position="103"/>
        <end position="171"/>
    </location>
</feature>
<dbReference type="InterPro" id="IPR034746">
    <property type="entry name" value="POTRA"/>
</dbReference>
<keyword evidence="7" id="KW-0131">Cell cycle</keyword>
<dbReference type="GO" id="GO:0016020">
    <property type="term" value="C:membrane"/>
    <property type="evidence" value="ECO:0007669"/>
    <property type="project" value="UniProtKB-SubCell"/>
</dbReference>
<keyword evidence="3" id="KW-0132">Cell division</keyword>
<dbReference type="EMBL" id="CM001368">
    <property type="protein sequence ID" value="EHJ47531.1"/>
    <property type="molecule type" value="Genomic_DNA"/>
</dbReference>
<evidence type="ECO:0000256" key="1">
    <source>
        <dbReference type="ARBA" id="ARBA00004370"/>
    </source>
</evidence>
<reference evidence="11" key="1">
    <citation type="journal article" date="2015" name="Genome Announc.">
        <title>High-Quality Draft Genome Sequence of Desulfovibrio carbinoliphilus FW-101-2B, an Organic Acid-Oxidizing Sulfate-Reducing Bacterium Isolated from Uranium(VI)-Contaminated Groundwater.</title>
        <authorList>
            <person name="Ramsay B.D."/>
            <person name="Hwang C."/>
            <person name="Woo H.L."/>
            <person name="Carroll S.L."/>
            <person name="Lucas S."/>
            <person name="Han J."/>
            <person name="Lapidus A.L."/>
            <person name="Cheng J.F."/>
            <person name="Goodwin L.A."/>
            <person name="Pitluck S."/>
            <person name="Peters L."/>
            <person name="Chertkov O."/>
            <person name="Held B."/>
            <person name="Detter J.C."/>
            <person name="Han C.S."/>
            <person name="Tapia R."/>
            <person name="Land M.L."/>
            <person name="Hauser L.J."/>
            <person name="Kyrpides N.C."/>
            <person name="Ivanova N.N."/>
            <person name="Mikhailova N."/>
            <person name="Pagani I."/>
            <person name="Woyke T."/>
            <person name="Arkin A.P."/>
            <person name="Dehal P."/>
            <person name="Chivian D."/>
            <person name="Criddle C.S."/>
            <person name="Wu W."/>
            <person name="Chakraborty R."/>
            <person name="Hazen T.C."/>
            <person name="Fields M.W."/>
        </authorList>
    </citation>
    <scope>NUCLEOTIDE SEQUENCE [LARGE SCALE GENOMIC DNA]</scope>
    <source>
        <strain evidence="11">FW-101-2B</strain>
    </source>
</reference>
<proteinExistence type="predicted"/>
<evidence type="ECO:0000256" key="7">
    <source>
        <dbReference type="ARBA" id="ARBA00023306"/>
    </source>
</evidence>
<dbReference type="InterPro" id="IPR026579">
    <property type="entry name" value="FtsQ"/>
</dbReference>
<dbReference type="Gene3D" id="3.10.20.310">
    <property type="entry name" value="membrane protein fhac"/>
    <property type="match status" value="1"/>
</dbReference>
<dbReference type="Proteomes" id="UP000004662">
    <property type="component" value="Chromosome"/>
</dbReference>
<dbReference type="eggNOG" id="COG1589">
    <property type="taxonomic scope" value="Bacteria"/>
</dbReference>
<comment type="subcellular location">
    <subcellularLocation>
        <location evidence="1">Membrane</location>
    </subcellularLocation>
</comment>
<dbReference type="GO" id="GO:0090529">
    <property type="term" value="P:cell septum assembly"/>
    <property type="evidence" value="ECO:0007669"/>
    <property type="project" value="InterPro"/>
</dbReference>
<dbReference type="InterPro" id="IPR013685">
    <property type="entry name" value="POTRA_FtsQ_type"/>
</dbReference>
<keyword evidence="2" id="KW-1003">Cell membrane</keyword>
<dbReference type="Pfam" id="PF08478">
    <property type="entry name" value="POTRA_1"/>
    <property type="match status" value="1"/>
</dbReference>
<evidence type="ECO:0000259" key="9">
    <source>
        <dbReference type="PROSITE" id="PS51779"/>
    </source>
</evidence>
<dbReference type="HOGENOM" id="CLU_047677_3_1_7"/>
<evidence type="ECO:0000256" key="2">
    <source>
        <dbReference type="ARBA" id="ARBA00022475"/>
    </source>
</evidence>
<keyword evidence="5 8" id="KW-1133">Transmembrane helix</keyword>